<dbReference type="PANTHER" id="PTHR43056">
    <property type="entry name" value="PEPTIDASE S9 PROLYL OLIGOPEPTIDASE"/>
    <property type="match status" value="1"/>
</dbReference>
<dbReference type="InterPro" id="IPR050585">
    <property type="entry name" value="Xaa-Pro_dipeptidyl-ppase/CocE"/>
</dbReference>
<feature type="domain" description="Xaa-Pro dipeptidyl-peptidase C-terminal" evidence="2">
    <location>
        <begin position="271"/>
        <end position="505"/>
    </location>
</feature>
<dbReference type="NCBIfam" id="TIGR00976">
    <property type="entry name" value="CocE_NonD"/>
    <property type="match status" value="2"/>
</dbReference>
<dbReference type="EMBL" id="UINC01015254">
    <property type="protein sequence ID" value="SVA64381.1"/>
    <property type="molecule type" value="Genomic_DNA"/>
</dbReference>
<dbReference type="Gene3D" id="3.40.50.1820">
    <property type="entry name" value="alpha/beta hydrolase"/>
    <property type="match status" value="1"/>
</dbReference>
<protein>
    <recommendedName>
        <fullName evidence="2">Xaa-Pro dipeptidyl-peptidase C-terminal domain-containing protein</fullName>
    </recommendedName>
</protein>
<dbReference type="Pfam" id="PF08530">
    <property type="entry name" value="PepX_C"/>
    <property type="match status" value="1"/>
</dbReference>
<dbReference type="InterPro" id="IPR005674">
    <property type="entry name" value="CocE/Ser_esterase"/>
</dbReference>
<keyword evidence="1" id="KW-0378">Hydrolase</keyword>
<proteinExistence type="predicted"/>
<dbReference type="PANTHER" id="PTHR43056:SF10">
    <property type="entry name" value="COCE_NOND FAMILY, PUTATIVE (AFU_ORTHOLOGUE AFUA_7G00600)-RELATED"/>
    <property type="match status" value="1"/>
</dbReference>
<organism evidence="3">
    <name type="scientific">marine metagenome</name>
    <dbReference type="NCBI Taxonomy" id="408172"/>
    <lineage>
        <taxon>unclassified sequences</taxon>
        <taxon>metagenomes</taxon>
        <taxon>ecological metagenomes</taxon>
    </lineage>
</organism>
<dbReference type="Gene3D" id="1.10.3020.10">
    <property type="entry name" value="alpha-amino acid ester hydrolase ( Helical cap domain)"/>
    <property type="match status" value="1"/>
</dbReference>
<sequence length="652" mass="71830">MSDGVRLSAQLWLPDRADHEPVPAILEFIPYRKRDGVALRDHANHAWFAARGYACVRPDMRGHGDSEGLMTDEYSPREQADAVEVIEWIADQDWCSGAVGMMGISWGGIASLQAATHQPEALKAVIPVGASVDRYYDDGGYLVGGYPGQGVGWGGVMFGYCIRPPDPAVVGDAWRAMWRDRLDRTPMFLKSWLQHQLRDETWVQGSVCEQYDRIQVPVLAVSGWNDCWPNTVLRLLDNVNAPCRGVSGAWGHVYPNLGGPGPGIDFLGLALAWWDRWLRGDDNGVMDAPALLAYLQDSHSPTPTPSARPGKWVAVNTWPSPEISAKTLYLGPNGLDEAPSVEDFDVEVFSPVWTGLTSGEYMPVAGICELPDDQGPDDALSACFDAAVLDHPLELLGTPLLHLSVTCDREEGLVAARLCDISPDGSSTLMSYGILNLRLRDGRDRVSEVHPGKAMEVTVRLNDLGWRILPGHHLRLALSTQMWPMAWPLAQEATVSIDLAASRLELPVLGPKSSGTPTPDLGVPQFADPLPHRVVRQGSGSRKTVHDPLSQEHLLEVKADAGEIELETTGLRYSSRSSQRYRIVEGDPLSACVEYRADFTFARDDWQVRTESLLVVTCDATQFRLDGRITAYEGTEVVCERTWEEHIPRVAY</sequence>
<dbReference type="InterPro" id="IPR029058">
    <property type="entry name" value="AB_hydrolase_fold"/>
</dbReference>
<reference evidence="3" key="1">
    <citation type="submission" date="2018-05" db="EMBL/GenBank/DDBJ databases">
        <authorList>
            <person name="Lanie J.A."/>
            <person name="Ng W.-L."/>
            <person name="Kazmierczak K.M."/>
            <person name="Andrzejewski T.M."/>
            <person name="Davidsen T.M."/>
            <person name="Wayne K.J."/>
            <person name="Tettelin H."/>
            <person name="Glass J.I."/>
            <person name="Rusch D."/>
            <person name="Podicherti R."/>
            <person name="Tsui H.-C.T."/>
            <person name="Winkler M.E."/>
        </authorList>
    </citation>
    <scope>NUCLEOTIDE SEQUENCE</scope>
</reference>
<dbReference type="SMART" id="SM00939">
    <property type="entry name" value="PepX_C"/>
    <property type="match status" value="1"/>
</dbReference>
<dbReference type="InterPro" id="IPR000383">
    <property type="entry name" value="Xaa-Pro-like_dom"/>
</dbReference>
<dbReference type="SUPFAM" id="SSF49785">
    <property type="entry name" value="Galactose-binding domain-like"/>
    <property type="match status" value="1"/>
</dbReference>
<dbReference type="Gene3D" id="2.60.120.260">
    <property type="entry name" value="Galactose-binding domain-like"/>
    <property type="match status" value="1"/>
</dbReference>
<dbReference type="SUPFAM" id="SSF53474">
    <property type="entry name" value="alpha/beta-Hydrolases"/>
    <property type="match status" value="1"/>
</dbReference>
<dbReference type="InterPro" id="IPR008979">
    <property type="entry name" value="Galactose-bd-like_sf"/>
</dbReference>
<evidence type="ECO:0000256" key="1">
    <source>
        <dbReference type="ARBA" id="ARBA00022801"/>
    </source>
</evidence>
<evidence type="ECO:0000313" key="3">
    <source>
        <dbReference type="EMBL" id="SVA64381.1"/>
    </source>
</evidence>
<name>A0A381XIU2_9ZZZZ</name>
<dbReference type="GO" id="GO:0008239">
    <property type="term" value="F:dipeptidyl-peptidase activity"/>
    <property type="evidence" value="ECO:0007669"/>
    <property type="project" value="InterPro"/>
</dbReference>
<dbReference type="AlphaFoldDB" id="A0A381XIU2"/>
<dbReference type="InterPro" id="IPR013736">
    <property type="entry name" value="Xaa-Pro_dipept_C"/>
</dbReference>
<dbReference type="Pfam" id="PF02129">
    <property type="entry name" value="Peptidase_S15"/>
    <property type="match status" value="1"/>
</dbReference>
<evidence type="ECO:0000259" key="2">
    <source>
        <dbReference type="SMART" id="SM00939"/>
    </source>
</evidence>
<accession>A0A381XIU2</accession>
<gene>
    <name evidence="3" type="ORF">METZ01_LOCUS117235</name>
</gene>